<dbReference type="RefSeq" id="WP_102477754.1">
    <property type="nucleotide sequence ID" value="NZ_MDBO01000075.1"/>
</dbReference>
<dbReference type="InterPro" id="IPR021352">
    <property type="entry name" value="DUF2971"/>
</dbReference>
<name>A0AAP8MVG7_9VIBR</name>
<reference evidence="2" key="1">
    <citation type="submission" date="2016-07" db="EMBL/GenBank/DDBJ databases">
        <title>Nontailed viruses are major unrecognized killers of bacteria in the ocean.</title>
        <authorList>
            <person name="Kauffman K."/>
            <person name="Hussain F."/>
            <person name="Yang J."/>
            <person name="Arevalo P."/>
            <person name="Brown J."/>
            <person name="Cutler M."/>
            <person name="Kelly L."/>
            <person name="Polz M.F."/>
        </authorList>
    </citation>
    <scope>NUCLEOTIDE SEQUENCE [LARGE SCALE GENOMIC DNA]</scope>
    <source>
        <strain evidence="2">10N.222.49.A5</strain>
    </source>
</reference>
<protein>
    <recommendedName>
        <fullName evidence="3">DUF2971 domain-containing protein</fullName>
    </recommendedName>
</protein>
<dbReference type="EMBL" id="MDBO01000075">
    <property type="protein sequence ID" value="PMP10199.1"/>
    <property type="molecule type" value="Genomic_DNA"/>
</dbReference>
<accession>A0AAP8MVG7</accession>
<gene>
    <name evidence="1" type="ORF">BCS93_11020</name>
</gene>
<dbReference type="Pfam" id="PF11185">
    <property type="entry name" value="DUF2971"/>
    <property type="match status" value="1"/>
</dbReference>
<sequence>MLVKYLGLEWDEKKNREFPRSQFIENGLFRFTQPKFLNDKGSEAKLEPYYDKYSPVDIEWARRECMKHSIDDVCNVSEDRLIKRFLDPTGRRFGDAFPWMLKHETQFETIKEYDFEQFKNAVSQMNHLILELLSAQIGVFSLSRTDRSEYMWTHYASEGKGIAVVFDENNPFFKHNPPIDVLYSEEDRATMTYKKGHIRINGVPIEDFEAFSCVKNGQIDKSKSSLCKDLESLDLTKRLLFSKKHTPWYLEEETRIVLPLDSCDETRGETFTPDIAQHNVAILSPAEKCYSAIYLKKIPFEAITSIILGFEMDETHIKEIEDKLKLNEELSHISLRKAKYNVFNNIEISTLS</sequence>
<evidence type="ECO:0000313" key="1">
    <source>
        <dbReference type="EMBL" id="PMP10199.1"/>
    </source>
</evidence>
<comment type="caution">
    <text evidence="1">The sequence shown here is derived from an EMBL/GenBank/DDBJ whole genome shotgun (WGS) entry which is preliminary data.</text>
</comment>
<evidence type="ECO:0000313" key="2">
    <source>
        <dbReference type="Proteomes" id="UP000235611"/>
    </source>
</evidence>
<evidence type="ECO:0008006" key="3">
    <source>
        <dbReference type="Google" id="ProtNLM"/>
    </source>
</evidence>
<proteinExistence type="predicted"/>
<organism evidence="1 2">
    <name type="scientific">Vibrio breoganii</name>
    <dbReference type="NCBI Taxonomy" id="553239"/>
    <lineage>
        <taxon>Bacteria</taxon>
        <taxon>Pseudomonadati</taxon>
        <taxon>Pseudomonadota</taxon>
        <taxon>Gammaproteobacteria</taxon>
        <taxon>Vibrionales</taxon>
        <taxon>Vibrionaceae</taxon>
        <taxon>Vibrio</taxon>
    </lineage>
</organism>
<dbReference type="AlphaFoldDB" id="A0AAP8MVG7"/>
<dbReference type="Proteomes" id="UP000235611">
    <property type="component" value="Unassembled WGS sequence"/>
</dbReference>